<dbReference type="AlphaFoldDB" id="A0AA39V1B2"/>
<dbReference type="EMBL" id="JAFEKC020000011">
    <property type="protein sequence ID" value="KAK0512083.1"/>
    <property type="molecule type" value="Genomic_DNA"/>
</dbReference>
<reference evidence="2" key="1">
    <citation type="submission" date="2023-03" db="EMBL/GenBank/DDBJ databases">
        <title>Complete genome of Cladonia borealis.</title>
        <authorList>
            <person name="Park H."/>
        </authorList>
    </citation>
    <scope>NUCLEOTIDE SEQUENCE</scope>
    <source>
        <strain evidence="2">ANT050790</strain>
    </source>
</reference>
<protein>
    <submittedName>
        <fullName evidence="2">Uncharacterized protein</fullName>
    </submittedName>
</protein>
<feature type="chain" id="PRO_5041287443" evidence="1">
    <location>
        <begin position="20"/>
        <end position="188"/>
    </location>
</feature>
<evidence type="ECO:0000313" key="2">
    <source>
        <dbReference type="EMBL" id="KAK0512083.1"/>
    </source>
</evidence>
<proteinExistence type="predicted"/>
<keyword evidence="3" id="KW-1185">Reference proteome</keyword>
<evidence type="ECO:0000256" key="1">
    <source>
        <dbReference type="SAM" id="SignalP"/>
    </source>
</evidence>
<name>A0AA39V1B2_9LECA</name>
<comment type="caution">
    <text evidence="2">The sequence shown here is derived from an EMBL/GenBank/DDBJ whole genome shotgun (WGS) entry which is preliminary data.</text>
</comment>
<evidence type="ECO:0000313" key="3">
    <source>
        <dbReference type="Proteomes" id="UP001166286"/>
    </source>
</evidence>
<sequence length="188" mass="21224">MGLLAPWLALLPFLTLCQTAFFDLNSLERRSSVGGSLATFVVSQTNKSLVANPAQNQTADNDLEEFEYDIPNTSRIVSIVIDKSEALDPTSFRMVITTALYQLRRHIVLHGDSPLWPRDIPYQVIRGGCNSTTDAYCRLDGTPWLTYKILQETFMGLKMILSDERRYFLTGYSISDLNRRMYGQGTIG</sequence>
<feature type="signal peptide" evidence="1">
    <location>
        <begin position="1"/>
        <end position="19"/>
    </location>
</feature>
<accession>A0AA39V1B2</accession>
<dbReference type="Proteomes" id="UP001166286">
    <property type="component" value="Unassembled WGS sequence"/>
</dbReference>
<gene>
    <name evidence="2" type="ORF">JMJ35_005211</name>
</gene>
<organism evidence="2 3">
    <name type="scientific">Cladonia borealis</name>
    <dbReference type="NCBI Taxonomy" id="184061"/>
    <lineage>
        <taxon>Eukaryota</taxon>
        <taxon>Fungi</taxon>
        <taxon>Dikarya</taxon>
        <taxon>Ascomycota</taxon>
        <taxon>Pezizomycotina</taxon>
        <taxon>Lecanoromycetes</taxon>
        <taxon>OSLEUM clade</taxon>
        <taxon>Lecanoromycetidae</taxon>
        <taxon>Lecanorales</taxon>
        <taxon>Lecanorineae</taxon>
        <taxon>Cladoniaceae</taxon>
        <taxon>Cladonia</taxon>
    </lineage>
</organism>
<keyword evidence="1" id="KW-0732">Signal</keyword>